<keyword evidence="4 5" id="KW-0067">ATP-binding</keyword>
<dbReference type="EMBL" id="JQBK01000023">
    <property type="protein sequence ID" value="KRN85199.1"/>
    <property type="molecule type" value="Genomic_DNA"/>
</dbReference>
<comment type="pathway">
    <text evidence="5">Quinol/quinone metabolism; menaquinone biosynthesis.</text>
</comment>
<organism evidence="8 9">
    <name type="scientific">Ligilactobacillus acidipiscis</name>
    <dbReference type="NCBI Taxonomy" id="89059"/>
    <lineage>
        <taxon>Bacteria</taxon>
        <taxon>Bacillati</taxon>
        <taxon>Bacillota</taxon>
        <taxon>Bacilli</taxon>
        <taxon>Lactobacillales</taxon>
        <taxon>Lactobacillaceae</taxon>
        <taxon>Ligilactobacillus</taxon>
    </lineage>
</organism>
<proteinExistence type="inferred from homology"/>
<dbReference type="PANTHER" id="PTHR43201:SF5">
    <property type="entry name" value="MEDIUM-CHAIN ACYL-COA LIGASE ACSF2, MITOCHONDRIAL"/>
    <property type="match status" value="1"/>
</dbReference>
<dbReference type="UniPathway" id="UPA01057">
    <property type="reaction ID" value="UER00166"/>
</dbReference>
<evidence type="ECO:0000256" key="3">
    <source>
        <dbReference type="ARBA" id="ARBA00022741"/>
    </source>
</evidence>
<dbReference type="Gene3D" id="3.30.300.30">
    <property type="match status" value="1"/>
</dbReference>
<evidence type="ECO:0000313" key="9">
    <source>
        <dbReference type="Proteomes" id="UP000051491"/>
    </source>
</evidence>
<dbReference type="EC" id="6.2.1.26" evidence="5"/>
<dbReference type="GO" id="GO:0031956">
    <property type="term" value="F:medium-chain fatty acid-CoA ligase activity"/>
    <property type="evidence" value="ECO:0007669"/>
    <property type="project" value="TreeGrafter"/>
</dbReference>
<keyword evidence="1 5" id="KW-0474">Menaquinone biosynthesis</keyword>
<accession>A0A0R2K6L5</accession>
<feature type="domain" description="AMP-binding enzyme C-terminal" evidence="7">
    <location>
        <begin position="389"/>
        <end position="463"/>
    </location>
</feature>
<evidence type="ECO:0000259" key="7">
    <source>
        <dbReference type="Pfam" id="PF13193"/>
    </source>
</evidence>
<dbReference type="HAMAP" id="MF_00731">
    <property type="entry name" value="MenE"/>
    <property type="match status" value="1"/>
</dbReference>
<gene>
    <name evidence="5" type="primary">menE</name>
    <name evidence="8" type="ORF">IV43_GL000973</name>
</gene>
<comment type="caution">
    <text evidence="8">The sequence shown here is derived from an EMBL/GenBank/DDBJ whole genome shotgun (WGS) entry which is preliminary data.</text>
</comment>
<comment type="catalytic activity">
    <reaction evidence="5">
        <text>2-succinylbenzoate + ATP + CoA = 2-succinylbenzoyl-CoA + AMP + diphosphate</text>
        <dbReference type="Rhea" id="RHEA:17009"/>
        <dbReference type="ChEBI" id="CHEBI:18325"/>
        <dbReference type="ChEBI" id="CHEBI:30616"/>
        <dbReference type="ChEBI" id="CHEBI:33019"/>
        <dbReference type="ChEBI" id="CHEBI:57287"/>
        <dbReference type="ChEBI" id="CHEBI:57364"/>
        <dbReference type="ChEBI" id="CHEBI:456215"/>
        <dbReference type="EC" id="6.2.1.26"/>
    </reaction>
</comment>
<name>A0A0R2K6L5_9LACO</name>
<dbReference type="PANTHER" id="PTHR43201">
    <property type="entry name" value="ACYL-COA SYNTHETASE"/>
    <property type="match status" value="1"/>
</dbReference>
<dbReference type="GO" id="GO:0005524">
    <property type="term" value="F:ATP binding"/>
    <property type="evidence" value="ECO:0007669"/>
    <property type="project" value="UniProtKB-KW"/>
</dbReference>
<keyword evidence="2 5" id="KW-0436">Ligase</keyword>
<keyword evidence="3 5" id="KW-0547">Nucleotide-binding</keyword>
<dbReference type="Pfam" id="PF00501">
    <property type="entry name" value="AMP-binding"/>
    <property type="match status" value="1"/>
</dbReference>
<dbReference type="Pfam" id="PF13193">
    <property type="entry name" value="AMP-binding_C"/>
    <property type="match status" value="1"/>
</dbReference>
<dbReference type="GO" id="GO:0008756">
    <property type="term" value="F:o-succinylbenzoate-CoA ligase activity"/>
    <property type="evidence" value="ECO:0007669"/>
    <property type="project" value="UniProtKB-UniRule"/>
</dbReference>
<dbReference type="STRING" id="89059.LAC1533_0467"/>
<dbReference type="NCBIfam" id="NF002966">
    <property type="entry name" value="PRK03640.1"/>
    <property type="match status" value="1"/>
</dbReference>
<evidence type="ECO:0000256" key="4">
    <source>
        <dbReference type="ARBA" id="ARBA00022840"/>
    </source>
</evidence>
<dbReference type="OrthoDB" id="9762242at2"/>
<dbReference type="NCBIfam" id="TIGR01923">
    <property type="entry name" value="menE"/>
    <property type="match status" value="1"/>
</dbReference>
<dbReference type="InterPro" id="IPR000873">
    <property type="entry name" value="AMP-dep_synth/lig_dom"/>
</dbReference>
<dbReference type="Proteomes" id="UP000051491">
    <property type="component" value="Unassembled WGS sequence"/>
</dbReference>
<dbReference type="GO" id="GO:0006631">
    <property type="term" value="P:fatty acid metabolic process"/>
    <property type="evidence" value="ECO:0007669"/>
    <property type="project" value="TreeGrafter"/>
</dbReference>
<comment type="pathway">
    <text evidence="5">Quinol/quinone metabolism; 1,4-dihydroxy-2-naphthoate biosynthesis; 1,4-dihydroxy-2-naphthoate from chorismate: step 5/7.</text>
</comment>
<dbReference type="UniPathway" id="UPA00079"/>
<evidence type="ECO:0000256" key="2">
    <source>
        <dbReference type="ARBA" id="ARBA00022598"/>
    </source>
</evidence>
<dbReference type="InterPro" id="IPR020845">
    <property type="entry name" value="AMP-binding_CS"/>
</dbReference>
<feature type="domain" description="AMP-dependent synthetase/ligase" evidence="6">
    <location>
        <begin position="6"/>
        <end position="329"/>
    </location>
</feature>
<dbReference type="PATRIC" id="fig|89059.3.peg.1024"/>
<evidence type="ECO:0000256" key="5">
    <source>
        <dbReference type="HAMAP-Rule" id="MF_00731"/>
    </source>
</evidence>
<dbReference type="InterPro" id="IPR010192">
    <property type="entry name" value="MenE"/>
</dbReference>
<dbReference type="SUPFAM" id="SSF56801">
    <property type="entry name" value="Acetyl-CoA synthetase-like"/>
    <property type="match status" value="1"/>
</dbReference>
<dbReference type="InterPro" id="IPR025110">
    <property type="entry name" value="AMP-bd_C"/>
</dbReference>
<dbReference type="GO" id="GO:0009234">
    <property type="term" value="P:menaquinone biosynthetic process"/>
    <property type="evidence" value="ECO:0007669"/>
    <property type="project" value="UniProtKB-UniRule"/>
</dbReference>
<dbReference type="InterPro" id="IPR042099">
    <property type="entry name" value="ANL_N_sf"/>
</dbReference>
<comment type="function">
    <text evidence="5">Converts 2-succinylbenzoate (OSB) to 2-succinylbenzoyl-CoA (OSB-CoA).</text>
</comment>
<evidence type="ECO:0000256" key="1">
    <source>
        <dbReference type="ARBA" id="ARBA00022428"/>
    </source>
</evidence>
<dbReference type="PROSITE" id="PS00455">
    <property type="entry name" value="AMP_BINDING"/>
    <property type="match status" value="1"/>
</dbReference>
<evidence type="ECO:0000313" key="8">
    <source>
        <dbReference type="EMBL" id="KRN85199.1"/>
    </source>
</evidence>
<reference evidence="8 9" key="1">
    <citation type="journal article" date="2015" name="Genome Announc.">
        <title>Expanding the biotechnology potential of lactobacilli through comparative genomics of 213 strains and associated genera.</title>
        <authorList>
            <person name="Sun Z."/>
            <person name="Harris H.M."/>
            <person name="McCann A."/>
            <person name="Guo C."/>
            <person name="Argimon S."/>
            <person name="Zhang W."/>
            <person name="Yang X."/>
            <person name="Jeffery I.B."/>
            <person name="Cooney J.C."/>
            <person name="Kagawa T.F."/>
            <person name="Liu W."/>
            <person name="Song Y."/>
            <person name="Salvetti E."/>
            <person name="Wrobel A."/>
            <person name="Rasinkangas P."/>
            <person name="Parkhill J."/>
            <person name="Rea M.C."/>
            <person name="O'Sullivan O."/>
            <person name="Ritari J."/>
            <person name="Douillard F.P."/>
            <person name="Paul Ross R."/>
            <person name="Yang R."/>
            <person name="Briner A.E."/>
            <person name="Felis G.E."/>
            <person name="de Vos W.M."/>
            <person name="Barrangou R."/>
            <person name="Klaenhammer T.R."/>
            <person name="Caufield P.W."/>
            <person name="Cui Y."/>
            <person name="Zhang H."/>
            <person name="O'Toole P.W."/>
        </authorList>
    </citation>
    <scope>NUCLEOTIDE SEQUENCE [LARGE SCALE GENOMIC DNA]</scope>
    <source>
        <strain evidence="8 9">DSM 15353</strain>
    </source>
</reference>
<dbReference type="RefSeq" id="WP_010498855.1">
    <property type="nucleotide sequence ID" value="NZ_JQBK01000023.1"/>
</dbReference>
<sequence length="482" mass="53267">MDNWIKKQAALTPTRAAVVDKEKTITFAQLAEYTDKLGRKLAGLDALNNKKIAILTNNSLAGYLTAMGILNAGHTIVWLNRRLSAPELNYQLNDSQVDVCLYEDQLDASQLSCRTISFSELDSASEKSFAPQQVFAAKDAASIMYTSGTTGRPKGVIQTFGNHFSSATASALNLGVTPADEWLCTVPIFHISGFSIMMRGLIYGMTVRLVSHFDAAKIQQILVNEPVTMISVVPFMLKKLLTIKQETGAQYQKRFRGMLLGGGPIDQATLKQCEQLQLPVIQSYGMTETCSQIVALSFADAAKHIGSSGKPLFLTQLRLDQNTQEIQLKTPALSPGYLGKQEKYAAKITTDGWFKTGDIGHFDKDGFLYVHGRSDDMIISGGENIFPDEVESAYAKCPFLEDIAVLGVADDKWEQKPIAFVIPNEQTLLAQDLIDYGRQHLAHYKVPKNFYLVKQLPHNTSGKLQRFKLREGLTSGQVKELQ</sequence>
<evidence type="ECO:0000259" key="6">
    <source>
        <dbReference type="Pfam" id="PF00501"/>
    </source>
</evidence>
<dbReference type="InterPro" id="IPR045851">
    <property type="entry name" value="AMP-bd_C_sf"/>
</dbReference>
<protein>
    <recommendedName>
        <fullName evidence="5">2-succinylbenzoate--CoA ligase</fullName>
        <ecNumber evidence="5">6.2.1.26</ecNumber>
    </recommendedName>
    <alternativeName>
        <fullName evidence="5">o-succinylbenzoyl-CoA synthetase</fullName>
        <shortName evidence="5">OSB-CoA synthetase</shortName>
    </alternativeName>
</protein>
<comment type="similarity">
    <text evidence="5">Belongs to the ATP-dependent AMP-binding enzyme family. MenE subfamily.</text>
</comment>
<dbReference type="AlphaFoldDB" id="A0A0R2K6L5"/>
<dbReference type="Gene3D" id="3.40.50.12780">
    <property type="entry name" value="N-terminal domain of ligase-like"/>
    <property type="match status" value="1"/>
</dbReference>